<gene>
    <name evidence="2" type="ORF">P3H78_16865</name>
</gene>
<evidence type="ECO:0000313" key="3">
    <source>
        <dbReference type="Proteomes" id="UP001221150"/>
    </source>
</evidence>
<feature type="compositionally biased region" description="Basic and acidic residues" evidence="1">
    <location>
        <begin position="27"/>
        <end position="47"/>
    </location>
</feature>
<accession>A0ABT6A6H5</accession>
<organism evidence="2 3">
    <name type="scientific">Streptomyces tropicalis</name>
    <dbReference type="NCBI Taxonomy" id="3034234"/>
    <lineage>
        <taxon>Bacteria</taxon>
        <taxon>Bacillati</taxon>
        <taxon>Actinomycetota</taxon>
        <taxon>Actinomycetes</taxon>
        <taxon>Kitasatosporales</taxon>
        <taxon>Streptomycetaceae</taxon>
        <taxon>Streptomyces</taxon>
    </lineage>
</organism>
<dbReference type="RefSeq" id="WP_276109808.1">
    <property type="nucleotide sequence ID" value="NZ_JARJBB010000007.1"/>
</dbReference>
<feature type="compositionally biased region" description="Basic and acidic residues" evidence="1">
    <location>
        <begin position="8"/>
        <end position="19"/>
    </location>
</feature>
<reference evidence="2 3" key="1">
    <citation type="submission" date="2023-03" db="EMBL/GenBank/DDBJ databases">
        <title>Draft genome sequence of Streptomyces sp. K1PA1 isolated from peat swamp forest in Thailand.</title>
        <authorList>
            <person name="Klaysubun C."/>
            <person name="Duangmal K."/>
        </authorList>
    </citation>
    <scope>NUCLEOTIDE SEQUENCE [LARGE SCALE GENOMIC DNA]</scope>
    <source>
        <strain evidence="2 3">K1PA1</strain>
    </source>
</reference>
<proteinExistence type="predicted"/>
<dbReference type="EMBL" id="JARJBB010000007">
    <property type="protein sequence ID" value="MDF3300257.1"/>
    <property type="molecule type" value="Genomic_DNA"/>
</dbReference>
<dbReference type="Proteomes" id="UP001221150">
    <property type="component" value="Unassembled WGS sequence"/>
</dbReference>
<comment type="caution">
    <text evidence="2">The sequence shown here is derived from an EMBL/GenBank/DDBJ whole genome shotgun (WGS) entry which is preliminary data.</text>
</comment>
<sequence>MAHHHKSNKEVEGDPDTGHGRGMPLRPDADELAARTQADRAELREEQAQEAAARTRRPGLPSGLRPATPDL</sequence>
<name>A0ABT6A6H5_9ACTN</name>
<evidence type="ECO:0000256" key="1">
    <source>
        <dbReference type="SAM" id="MobiDB-lite"/>
    </source>
</evidence>
<evidence type="ECO:0000313" key="2">
    <source>
        <dbReference type="EMBL" id="MDF3300257.1"/>
    </source>
</evidence>
<keyword evidence="3" id="KW-1185">Reference proteome</keyword>
<protein>
    <submittedName>
        <fullName evidence="2">Uncharacterized protein</fullName>
    </submittedName>
</protein>
<feature type="region of interest" description="Disordered" evidence="1">
    <location>
        <begin position="1"/>
        <end position="71"/>
    </location>
</feature>